<keyword evidence="5 8" id="KW-1133">Transmembrane helix</keyword>
<evidence type="ECO:0000313" key="12">
    <source>
        <dbReference type="EMBL" id="CAF3635594.1"/>
    </source>
</evidence>
<evidence type="ECO:0000256" key="4">
    <source>
        <dbReference type="ARBA" id="ARBA00022847"/>
    </source>
</evidence>
<evidence type="ECO:0000256" key="3">
    <source>
        <dbReference type="ARBA" id="ARBA00022692"/>
    </source>
</evidence>
<comment type="caution">
    <text evidence="11">The sequence shown here is derived from an EMBL/GenBank/DDBJ whole genome shotgun (WGS) entry which is preliminary data.</text>
</comment>
<dbReference type="Gene3D" id="1.20.1530.20">
    <property type="match status" value="1"/>
</dbReference>
<accession>A0A814W2W3</accession>
<keyword evidence="14" id="KW-1185">Reference proteome</keyword>
<evidence type="ECO:0000256" key="1">
    <source>
        <dbReference type="ARBA" id="ARBA00004141"/>
    </source>
</evidence>
<evidence type="ECO:0000256" key="6">
    <source>
        <dbReference type="ARBA" id="ARBA00023136"/>
    </source>
</evidence>
<comment type="subcellular location">
    <subcellularLocation>
        <location evidence="1">Membrane</location>
        <topology evidence="1">Multi-pass membrane protein</topology>
    </subcellularLocation>
</comment>
<dbReference type="Pfam" id="PF01758">
    <property type="entry name" value="SBF"/>
    <property type="match status" value="1"/>
</dbReference>
<dbReference type="PANTHER" id="PTHR10361:SF28">
    <property type="entry name" value="P3 PROTEIN-RELATED"/>
    <property type="match status" value="1"/>
</dbReference>
<dbReference type="GO" id="GO:0016020">
    <property type="term" value="C:membrane"/>
    <property type="evidence" value="ECO:0007669"/>
    <property type="project" value="UniProtKB-SubCell"/>
</dbReference>
<evidence type="ECO:0000256" key="2">
    <source>
        <dbReference type="ARBA" id="ARBA00006528"/>
    </source>
</evidence>
<feature type="transmembrane region" description="Helical" evidence="8">
    <location>
        <begin position="387"/>
        <end position="405"/>
    </location>
</feature>
<dbReference type="GO" id="GO:0015293">
    <property type="term" value="F:symporter activity"/>
    <property type="evidence" value="ECO:0007669"/>
    <property type="project" value="UniProtKB-KW"/>
</dbReference>
<dbReference type="Proteomes" id="UP000681722">
    <property type="component" value="Unassembled WGS sequence"/>
</dbReference>
<comment type="similarity">
    <text evidence="2">Belongs to the bile acid:sodium symporter (BASS) (TC 2.A.28) family.</text>
</comment>
<gene>
    <name evidence="11" type="ORF">GPM918_LOCUS23596</name>
    <name evidence="10" type="ORF">OVA965_LOCUS7110</name>
    <name evidence="13" type="ORF">SRO942_LOCUS23595</name>
    <name evidence="12" type="ORF">TMI583_LOCUS7106</name>
</gene>
<dbReference type="EMBL" id="CAJOBC010008489">
    <property type="protein sequence ID" value="CAF3963157.1"/>
    <property type="molecule type" value="Genomic_DNA"/>
</dbReference>
<keyword evidence="6 8" id="KW-0472">Membrane</keyword>
<feature type="transmembrane region" description="Helical" evidence="8">
    <location>
        <begin position="227"/>
        <end position="249"/>
    </location>
</feature>
<dbReference type="PANTHER" id="PTHR10361">
    <property type="entry name" value="SODIUM-BILE ACID COTRANSPORTER"/>
    <property type="match status" value="1"/>
</dbReference>
<feature type="transmembrane region" description="Helical" evidence="8">
    <location>
        <begin position="198"/>
        <end position="221"/>
    </location>
</feature>
<sequence>MFVLFVFLLFIPNFIQTCELTFYKDDEQPLYYMYEGDKRQIDGSLNNCSKYLTIKTISTTNNLLKKMSVQNVNSTSDGTFINITVQAKLLGFANVTVHVYLERKNETVSIDENSLENHACRNSFPYKDDLLRNCPSLMYENGSYVLNKTIQIAVKRRQTIIDILFTTIVVVLVAIGTFCIGCGLLIEQLASNIRHPLPLLVGLFCQFVFAPLLGFGIARILKLDHPVSLGILSTASCPGGGMSSIYTALLGGDVDLSISMTFATTAAAFGTFPFWIWALGRTFIDFKLAKFPWWNMFLSLTTLLIPVLAGLLTRRYRPVMANRVGKFLNPIGVGFLVFVLTFGVYINMYIFYLVDFKMIMACCFLPWFGFIGGAILGLITTQDKKRAIAICIETGLQNTAASIFFLRLTFPQPESDIALTAPLVISMATPIPFILMLIAKSLYLKCCAKKKTNRKNVSLLQQKTLTETKKQHAKTSHIENDKKGPSDSSQIKNMVEENLPSSEPYPLLG</sequence>
<evidence type="ECO:0000313" key="10">
    <source>
        <dbReference type="EMBL" id="CAF0850351.1"/>
    </source>
</evidence>
<organism evidence="11 14">
    <name type="scientific">Didymodactylos carnosus</name>
    <dbReference type="NCBI Taxonomy" id="1234261"/>
    <lineage>
        <taxon>Eukaryota</taxon>
        <taxon>Metazoa</taxon>
        <taxon>Spiralia</taxon>
        <taxon>Gnathifera</taxon>
        <taxon>Rotifera</taxon>
        <taxon>Eurotatoria</taxon>
        <taxon>Bdelloidea</taxon>
        <taxon>Philodinida</taxon>
        <taxon>Philodinidae</taxon>
        <taxon>Didymodactylos</taxon>
    </lineage>
</organism>
<keyword evidence="4" id="KW-0769">Symport</keyword>
<feature type="transmembrane region" description="Helical" evidence="8">
    <location>
        <begin position="417"/>
        <end position="439"/>
    </location>
</feature>
<dbReference type="OrthoDB" id="203097at2759"/>
<evidence type="ECO:0000313" key="11">
    <source>
        <dbReference type="EMBL" id="CAF1198529.1"/>
    </source>
</evidence>
<protein>
    <submittedName>
        <fullName evidence="11">Uncharacterized protein</fullName>
    </submittedName>
</protein>
<feature type="transmembrane region" description="Helical" evidence="8">
    <location>
        <begin position="163"/>
        <end position="186"/>
    </location>
</feature>
<feature type="signal peptide" evidence="9">
    <location>
        <begin position="1"/>
        <end position="17"/>
    </location>
</feature>
<feature type="compositionally biased region" description="Basic and acidic residues" evidence="7">
    <location>
        <begin position="468"/>
        <end position="485"/>
    </location>
</feature>
<dbReference type="EMBL" id="CAJNOK010002222">
    <property type="protein sequence ID" value="CAF0850351.1"/>
    <property type="molecule type" value="Genomic_DNA"/>
</dbReference>
<evidence type="ECO:0000256" key="8">
    <source>
        <dbReference type="SAM" id="Phobius"/>
    </source>
</evidence>
<evidence type="ECO:0000313" key="14">
    <source>
        <dbReference type="Proteomes" id="UP000663829"/>
    </source>
</evidence>
<feature type="chain" id="PRO_5036226283" evidence="9">
    <location>
        <begin position="18"/>
        <end position="509"/>
    </location>
</feature>
<dbReference type="AlphaFoldDB" id="A0A814W2W3"/>
<keyword evidence="3 8" id="KW-0812">Transmembrane</keyword>
<dbReference type="InterPro" id="IPR004710">
    <property type="entry name" value="Bilac:Na_transpt"/>
</dbReference>
<reference evidence="11" key="1">
    <citation type="submission" date="2021-02" db="EMBL/GenBank/DDBJ databases">
        <authorList>
            <person name="Nowell W R."/>
        </authorList>
    </citation>
    <scope>NUCLEOTIDE SEQUENCE</scope>
</reference>
<dbReference type="Proteomes" id="UP000677228">
    <property type="component" value="Unassembled WGS sequence"/>
</dbReference>
<feature type="transmembrane region" description="Helical" evidence="8">
    <location>
        <begin position="256"/>
        <end position="279"/>
    </location>
</feature>
<dbReference type="EMBL" id="CAJNOQ010008488">
    <property type="protein sequence ID" value="CAF1198529.1"/>
    <property type="molecule type" value="Genomic_DNA"/>
</dbReference>
<feature type="transmembrane region" description="Helical" evidence="8">
    <location>
        <begin position="291"/>
        <end position="312"/>
    </location>
</feature>
<feature type="transmembrane region" description="Helical" evidence="8">
    <location>
        <begin position="358"/>
        <end position="380"/>
    </location>
</feature>
<proteinExistence type="inferred from homology"/>
<evidence type="ECO:0000256" key="9">
    <source>
        <dbReference type="SAM" id="SignalP"/>
    </source>
</evidence>
<dbReference type="Proteomes" id="UP000682733">
    <property type="component" value="Unassembled WGS sequence"/>
</dbReference>
<evidence type="ECO:0000256" key="5">
    <source>
        <dbReference type="ARBA" id="ARBA00022989"/>
    </source>
</evidence>
<dbReference type="InterPro" id="IPR038770">
    <property type="entry name" value="Na+/solute_symporter_sf"/>
</dbReference>
<dbReference type="EMBL" id="CAJOBA010002222">
    <property type="protein sequence ID" value="CAF3635594.1"/>
    <property type="molecule type" value="Genomic_DNA"/>
</dbReference>
<evidence type="ECO:0000313" key="13">
    <source>
        <dbReference type="EMBL" id="CAF3963157.1"/>
    </source>
</evidence>
<evidence type="ECO:0000256" key="7">
    <source>
        <dbReference type="SAM" id="MobiDB-lite"/>
    </source>
</evidence>
<feature type="transmembrane region" description="Helical" evidence="8">
    <location>
        <begin position="333"/>
        <end position="352"/>
    </location>
</feature>
<feature type="region of interest" description="Disordered" evidence="7">
    <location>
        <begin position="468"/>
        <end position="509"/>
    </location>
</feature>
<keyword evidence="9" id="KW-0732">Signal</keyword>
<keyword evidence="4" id="KW-0813">Transport</keyword>
<dbReference type="InterPro" id="IPR002657">
    <property type="entry name" value="BilAc:Na_symport/Acr3"/>
</dbReference>
<name>A0A814W2W3_9BILA</name>
<dbReference type="Proteomes" id="UP000663829">
    <property type="component" value="Unassembled WGS sequence"/>
</dbReference>